<dbReference type="EMBL" id="CP060394">
    <property type="protein sequence ID" value="QNI31131.1"/>
    <property type="molecule type" value="Genomic_DNA"/>
</dbReference>
<accession>A0A7G8BF11</accession>
<keyword evidence="3" id="KW-1185">Reference proteome</keyword>
<sequence>MSNYSFIPAPVKLRRAAFVIIFCMAIVSAACTQDAQTAPAAPQEPQQQPTPSQKIYHGYVVHQSVDLGGRIVEHSGSDPAYATLVNLASGARVLDQSLTMHAVDPAHAIFFDQLSTSSFGYGGDPINVTYLNVSKGRIYDFRGSYRRYRQYFDYDLLANPLIPPESNPFVPALFSPHLYNTLRQMTDLNLTLAPLSKVSVRFGYNHNINQGPSYSTIHLGTDALLSQNWRNSTDNWTGGVDWKPDPKTTFSYDQFITHYKGDTSWRLSGLNYTLSNGTPVSLGVNLSSVWGSPCSSPFNPDGTVNPACQGFLAYTRFAPTRTLYPTEQARFQTSAIHNFTLNGRLLYNGSNSTLVNYNEFFNGLDTPSLRQSVETGNARVQRVNVNGDIAAVWQITPKLSASDVYDFWYFRIPGINSFSTTSYNGTSLLQPPGAATTATSTDYQALNQKTKANTFVTAWDVTPKARISVGYRYRSRIITDSAGDFIPIHESWGLFGAALRPTPELRINFNFDGMYADNAFTRISPRQLQHYRARATYQPRPWLTVSGAVNIYEARNNVETVNHLEHNRDFSFGATIAPSEKWSLNLSYAYDSVYSTTIECFPSTPPPPGATTAPPVCTAAGAPYQTNGYYNAPMQFGSIGFTFSPVKRVHINAGYRMSDVDGTSEMINIRQVPGSLQSQFQSPYAGVYIQMAPNWTWKADYNYYSYGEGTPIGPTLPRSFRGNVYTLGVNYAF</sequence>
<dbReference type="RefSeq" id="WP_186741528.1">
    <property type="nucleotide sequence ID" value="NZ_CP060394.1"/>
</dbReference>
<protein>
    <submittedName>
        <fullName evidence="2">Uncharacterized protein</fullName>
    </submittedName>
</protein>
<feature type="signal peptide" evidence="1">
    <location>
        <begin position="1"/>
        <end position="29"/>
    </location>
</feature>
<organism evidence="2 3">
    <name type="scientific">Alloacidobacterium dinghuense</name>
    <dbReference type="NCBI Taxonomy" id="2763107"/>
    <lineage>
        <taxon>Bacteria</taxon>
        <taxon>Pseudomonadati</taxon>
        <taxon>Acidobacteriota</taxon>
        <taxon>Terriglobia</taxon>
        <taxon>Terriglobales</taxon>
        <taxon>Acidobacteriaceae</taxon>
        <taxon>Alloacidobacterium</taxon>
    </lineage>
</organism>
<evidence type="ECO:0000313" key="3">
    <source>
        <dbReference type="Proteomes" id="UP000515312"/>
    </source>
</evidence>
<name>A0A7G8BF11_9BACT</name>
<evidence type="ECO:0000313" key="2">
    <source>
        <dbReference type="EMBL" id="QNI31131.1"/>
    </source>
</evidence>
<dbReference type="Proteomes" id="UP000515312">
    <property type="component" value="Chromosome"/>
</dbReference>
<proteinExistence type="predicted"/>
<dbReference type="AlphaFoldDB" id="A0A7G8BF11"/>
<evidence type="ECO:0000256" key="1">
    <source>
        <dbReference type="SAM" id="SignalP"/>
    </source>
</evidence>
<feature type="chain" id="PRO_5028894114" evidence="1">
    <location>
        <begin position="30"/>
        <end position="733"/>
    </location>
</feature>
<dbReference type="KEGG" id="adin:H7849_18785"/>
<reference evidence="2 3" key="1">
    <citation type="submission" date="2020-08" db="EMBL/GenBank/DDBJ databases">
        <title>Edaphobacter telluris sp. nov. and Acidobacterium dinghuensis sp. nov., two acidobacteria isolated from forest soil.</title>
        <authorList>
            <person name="Fu J."/>
            <person name="Qiu L."/>
        </authorList>
    </citation>
    <scope>NUCLEOTIDE SEQUENCE [LARGE SCALE GENOMIC DNA]</scope>
    <source>
        <strain evidence="2">4Y35</strain>
    </source>
</reference>
<keyword evidence="1" id="KW-0732">Signal</keyword>
<gene>
    <name evidence="2" type="ORF">H7849_18785</name>
</gene>
<dbReference type="SUPFAM" id="SSF56935">
    <property type="entry name" value="Porins"/>
    <property type="match status" value="1"/>
</dbReference>